<reference evidence="1 2" key="1">
    <citation type="submission" date="2018-11" db="EMBL/GenBank/DDBJ databases">
        <authorList>
            <consortium name="Pathogen Informatics"/>
        </authorList>
    </citation>
    <scope>NUCLEOTIDE SEQUENCE [LARGE SCALE GENOMIC DNA]</scope>
</reference>
<dbReference type="AlphaFoldDB" id="A0A3P7F6Y3"/>
<gene>
    <name evidence="1" type="ORF">WBA_LOCUS4</name>
</gene>
<dbReference type="Proteomes" id="UP000270924">
    <property type="component" value="Unassembled WGS sequence"/>
</dbReference>
<organism evidence="1 2">
    <name type="scientific">Wuchereria bancrofti</name>
    <dbReference type="NCBI Taxonomy" id="6293"/>
    <lineage>
        <taxon>Eukaryota</taxon>
        <taxon>Metazoa</taxon>
        <taxon>Ecdysozoa</taxon>
        <taxon>Nematoda</taxon>
        <taxon>Chromadorea</taxon>
        <taxon>Rhabditida</taxon>
        <taxon>Spirurina</taxon>
        <taxon>Spiruromorpha</taxon>
        <taxon>Filarioidea</taxon>
        <taxon>Onchocercidae</taxon>
        <taxon>Wuchereria</taxon>
    </lineage>
</organism>
<accession>A0A3P7F6Y3</accession>
<keyword evidence="2" id="KW-1185">Reference proteome</keyword>
<evidence type="ECO:0000313" key="2">
    <source>
        <dbReference type="Proteomes" id="UP000270924"/>
    </source>
</evidence>
<dbReference type="InParanoid" id="A0A3P7F6Y3"/>
<name>A0A3P7F6Y3_WUCBA</name>
<dbReference type="EMBL" id="UYWW01000001">
    <property type="protein sequence ID" value="VDM06618.1"/>
    <property type="molecule type" value="Genomic_DNA"/>
</dbReference>
<protein>
    <submittedName>
        <fullName evidence="1">Uncharacterized protein</fullName>
    </submittedName>
</protein>
<evidence type="ECO:0000313" key="1">
    <source>
        <dbReference type="EMBL" id="VDM06618.1"/>
    </source>
</evidence>
<proteinExistence type="predicted"/>
<sequence>MQAIIFSDDPYDFSACSTNDKDGATFHIHRSLQYPPITLLTITPETWQATISLIKESNDIFIIRHFISIGPPGHTPKAAMFAAGNSFNNAYELKQFKRIAVIIKLTVPITAKLCKRWWVYGSMQISDNYCVGNFRISLREDFAAFEVKKLEFERALAGSLVGLHNESKQAGIKPRKQYKPGHQSADYFLIKKKDLQ</sequence>